<gene>
    <name evidence="19" type="ORF">I8D64_12370</name>
</gene>
<dbReference type="PROSITE" id="PS50109">
    <property type="entry name" value="HIS_KIN"/>
    <property type="match status" value="1"/>
</dbReference>
<evidence type="ECO:0000256" key="13">
    <source>
        <dbReference type="ARBA" id="ARBA00023136"/>
    </source>
</evidence>
<protein>
    <recommendedName>
        <fullName evidence="14">Sensor histidine kinase MtrB</fullName>
        <ecNumber evidence="3">2.7.13.3</ecNumber>
    </recommendedName>
</protein>
<keyword evidence="8" id="KW-0547">Nucleotide-binding</keyword>
<keyword evidence="11 16" id="KW-1133">Transmembrane helix</keyword>
<dbReference type="InterPro" id="IPR005467">
    <property type="entry name" value="His_kinase_dom"/>
</dbReference>
<keyword evidence="5" id="KW-0597">Phosphoprotein</keyword>
<keyword evidence="6" id="KW-0808">Transferase</keyword>
<dbReference type="CDD" id="cd06225">
    <property type="entry name" value="HAMP"/>
    <property type="match status" value="1"/>
</dbReference>
<evidence type="ECO:0000256" key="9">
    <source>
        <dbReference type="ARBA" id="ARBA00022777"/>
    </source>
</evidence>
<comment type="subcellular location">
    <subcellularLocation>
        <location evidence="2">Cell membrane</location>
        <topology evidence="2">Multi-pass membrane protein</topology>
    </subcellularLocation>
</comment>
<dbReference type="EMBL" id="JAEDAJ010000007">
    <property type="protein sequence ID" value="MBK0332191.1"/>
    <property type="molecule type" value="Genomic_DNA"/>
</dbReference>
<evidence type="ECO:0000256" key="15">
    <source>
        <dbReference type="SAM" id="MobiDB-lite"/>
    </source>
</evidence>
<evidence type="ECO:0000256" key="2">
    <source>
        <dbReference type="ARBA" id="ARBA00004651"/>
    </source>
</evidence>
<dbReference type="SMART" id="SM00304">
    <property type="entry name" value="HAMP"/>
    <property type="match status" value="1"/>
</dbReference>
<evidence type="ECO:0000256" key="5">
    <source>
        <dbReference type="ARBA" id="ARBA00022553"/>
    </source>
</evidence>
<feature type="transmembrane region" description="Helical" evidence="16">
    <location>
        <begin position="48"/>
        <end position="75"/>
    </location>
</feature>
<dbReference type="PROSITE" id="PS50885">
    <property type="entry name" value="HAMP"/>
    <property type="match status" value="1"/>
</dbReference>
<keyword evidence="10" id="KW-0067">ATP-binding</keyword>
<keyword evidence="7 16" id="KW-0812">Transmembrane</keyword>
<evidence type="ECO:0000259" key="18">
    <source>
        <dbReference type="PROSITE" id="PS50885"/>
    </source>
</evidence>
<evidence type="ECO:0000259" key="17">
    <source>
        <dbReference type="PROSITE" id="PS50109"/>
    </source>
</evidence>
<evidence type="ECO:0000256" key="12">
    <source>
        <dbReference type="ARBA" id="ARBA00023012"/>
    </source>
</evidence>
<dbReference type="PRINTS" id="PR00344">
    <property type="entry name" value="BCTRLSENSOR"/>
</dbReference>
<dbReference type="Pfam" id="PF02518">
    <property type="entry name" value="HATPase_c"/>
    <property type="match status" value="1"/>
</dbReference>
<evidence type="ECO:0000256" key="7">
    <source>
        <dbReference type="ARBA" id="ARBA00022692"/>
    </source>
</evidence>
<dbReference type="Pfam" id="PF00672">
    <property type="entry name" value="HAMP"/>
    <property type="match status" value="1"/>
</dbReference>
<evidence type="ECO:0000256" key="11">
    <source>
        <dbReference type="ARBA" id="ARBA00022989"/>
    </source>
</evidence>
<evidence type="ECO:0000256" key="16">
    <source>
        <dbReference type="SAM" id="Phobius"/>
    </source>
</evidence>
<dbReference type="SUPFAM" id="SSF55874">
    <property type="entry name" value="ATPase domain of HSP90 chaperone/DNA topoisomerase II/histidine kinase"/>
    <property type="match status" value="1"/>
</dbReference>
<evidence type="ECO:0000256" key="3">
    <source>
        <dbReference type="ARBA" id="ARBA00012438"/>
    </source>
</evidence>
<dbReference type="CDD" id="cd00082">
    <property type="entry name" value="HisKA"/>
    <property type="match status" value="1"/>
</dbReference>
<comment type="caution">
    <text evidence="19">The sequence shown here is derived from an EMBL/GenBank/DDBJ whole genome shotgun (WGS) entry which is preliminary data.</text>
</comment>
<keyword evidence="20" id="KW-1185">Reference proteome</keyword>
<keyword evidence="12" id="KW-0902">Two-component regulatory system</keyword>
<evidence type="ECO:0000313" key="20">
    <source>
        <dbReference type="Proteomes" id="UP000612352"/>
    </source>
</evidence>
<evidence type="ECO:0000256" key="6">
    <source>
        <dbReference type="ARBA" id="ARBA00022679"/>
    </source>
</evidence>
<keyword evidence="4" id="KW-1003">Cell membrane</keyword>
<dbReference type="InterPro" id="IPR003661">
    <property type="entry name" value="HisK_dim/P_dom"/>
</dbReference>
<name>A0ABS1BC05_9MICO</name>
<keyword evidence="13 16" id="KW-0472">Membrane</keyword>
<dbReference type="Pfam" id="PF00512">
    <property type="entry name" value="HisKA"/>
    <property type="match status" value="1"/>
</dbReference>
<dbReference type="SMART" id="SM00387">
    <property type="entry name" value="HATPase_c"/>
    <property type="match status" value="1"/>
</dbReference>
<dbReference type="PANTHER" id="PTHR43547">
    <property type="entry name" value="TWO-COMPONENT HISTIDINE KINASE"/>
    <property type="match status" value="1"/>
</dbReference>
<proteinExistence type="predicted"/>
<evidence type="ECO:0000256" key="8">
    <source>
        <dbReference type="ARBA" id="ARBA00022741"/>
    </source>
</evidence>
<dbReference type="PANTHER" id="PTHR43547:SF2">
    <property type="entry name" value="HYBRID SIGNAL TRANSDUCTION HISTIDINE KINASE C"/>
    <property type="match status" value="1"/>
</dbReference>
<dbReference type="InterPro" id="IPR003660">
    <property type="entry name" value="HAMP_dom"/>
</dbReference>
<dbReference type="InterPro" id="IPR036097">
    <property type="entry name" value="HisK_dim/P_sf"/>
</dbReference>
<dbReference type="SUPFAM" id="SSF47384">
    <property type="entry name" value="Homodimeric domain of signal transducing histidine kinase"/>
    <property type="match status" value="1"/>
</dbReference>
<keyword evidence="9 19" id="KW-0418">Kinase</keyword>
<evidence type="ECO:0000256" key="1">
    <source>
        <dbReference type="ARBA" id="ARBA00000085"/>
    </source>
</evidence>
<dbReference type="SMART" id="SM00388">
    <property type="entry name" value="HisKA"/>
    <property type="match status" value="1"/>
</dbReference>
<feature type="region of interest" description="Disordered" evidence="15">
    <location>
        <begin position="1"/>
        <end position="21"/>
    </location>
</feature>
<sequence>MDGVDRTGAGGRGEERGPTGPSGWQRLRLLLGRYAHPRLWLDPRRWSLAVRVVALTILLAAISVMSVGTYLSSVISDGLYEQRRVQVLDESTTIRQDLLDTLNGTAGATSTQSQDAAASFIQGLRSTDSGARRDAALVPVDTTSATSTIASDRAMLDLVDADMRTSVAESSDALVWRSVGRPDDSGATEPQLLVGTRVVVPGSGTYDLFLLYSLGQEQQTLQFVQRALMGGGAVMLALVMGIAIVVARLVTAPLQRAASAAEKIAAGDLGSRVEATGSDEIAKVGRSFNAMASNLEQKIEDLTELSRVQQRFVSDVSHELRTPLTTIRMATSVLDEHREDFTPEVARTTELLSAQVRRFDTLLADLLEISRFDAGAAVLDARRHDLGDLVMRAAEDARPLAGSRGSLLDVQLTSLSTEAVVDSRRIDRVLRNLLTNAIEHGAGRSVVVRTGADDQAVAVIVQDFGVGLTPEEAERVFARFWRADPSRARTLGGTGLGLSISLEDAHLHGGWLQAWGRKGQGAVFRLTLPRRPGTQIARSPLALERSFTGLDRGQASVGTVTGEIPVRADALPSLGEDTEADDDA</sequence>
<dbReference type="NCBIfam" id="NF040691">
    <property type="entry name" value="MtrAB_MtrB"/>
    <property type="match status" value="1"/>
</dbReference>
<feature type="transmembrane region" description="Helical" evidence="16">
    <location>
        <begin position="227"/>
        <end position="250"/>
    </location>
</feature>
<feature type="domain" description="HAMP" evidence="18">
    <location>
        <begin position="248"/>
        <end position="300"/>
    </location>
</feature>
<dbReference type="SUPFAM" id="SSF158472">
    <property type="entry name" value="HAMP domain-like"/>
    <property type="match status" value="1"/>
</dbReference>
<dbReference type="InterPro" id="IPR004358">
    <property type="entry name" value="Sig_transdc_His_kin-like_C"/>
</dbReference>
<dbReference type="Gene3D" id="3.30.565.10">
    <property type="entry name" value="Histidine kinase-like ATPase, C-terminal domain"/>
    <property type="match status" value="1"/>
</dbReference>
<dbReference type="CDD" id="cd00075">
    <property type="entry name" value="HATPase"/>
    <property type="match status" value="1"/>
</dbReference>
<accession>A0ABS1BC05</accession>
<evidence type="ECO:0000313" key="19">
    <source>
        <dbReference type="EMBL" id="MBK0332191.1"/>
    </source>
</evidence>
<dbReference type="InterPro" id="IPR036890">
    <property type="entry name" value="HATPase_C_sf"/>
</dbReference>
<dbReference type="InterPro" id="IPR003594">
    <property type="entry name" value="HATPase_dom"/>
</dbReference>
<dbReference type="EC" id="2.7.13.3" evidence="3"/>
<feature type="domain" description="Histidine kinase" evidence="17">
    <location>
        <begin position="315"/>
        <end position="532"/>
    </location>
</feature>
<evidence type="ECO:0000256" key="14">
    <source>
        <dbReference type="ARBA" id="ARBA00035305"/>
    </source>
</evidence>
<reference evidence="19 20" key="1">
    <citation type="submission" date="2020-12" db="EMBL/GenBank/DDBJ databases">
        <title>Brachybacterium sp. MASK1Z-5, whole genome shotgun sequence.</title>
        <authorList>
            <person name="Tuo L."/>
        </authorList>
    </citation>
    <scope>NUCLEOTIDE SEQUENCE [LARGE SCALE GENOMIC DNA]</scope>
    <source>
        <strain evidence="19 20">MASK1Z-5</strain>
    </source>
</reference>
<dbReference type="Gene3D" id="1.10.287.130">
    <property type="match status" value="1"/>
</dbReference>
<evidence type="ECO:0000256" key="4">
    <source>
        <dbReference type="ARBA" id="ARBA00022475"/>
    </source>
</evidence>
<dbReference type="Gene3D" id="6.10.340.10">
    <property type="match status" value="1"/>
</dbReference>
<dbReference type="InterPro" id="IPR047669">
    <property type="entry name" value="MtrAB_MtrB"/>
</dbReference>
<dbReference type="GO" id="GO:0016301">
    <property type="term" value="F:kinase activity"/>
    <property type="evidence" value="ECO:0007669"/>
    <property type="project" value="UniProtKB-KW"/>
</dbReference>
<comment type="catalytic activity">
    <reaction evidence="1">
        <text>ATP + protein L-histidine = ADP + protein N-phospho-L-histidine.</text>
        <dbReference type="EC" id="2.7.13.3"/>
    </reaction>
</comment>
<evidence type="ECO:0000256" key="10">
    <source>
        <dbReference type="ARBA" id="ARBA00022840"/>
    </source>
</evidence>
<organism evidence="19 20">
    <name type="scientific">Brachybacterium halotolerans</name>
    <dbReference type="NCBI Taxonomy" id="2795215"/>
    <lineage>
        <taxon>Bacteria</taxon>
        <taxon>Bacillati</taxon>
        <taxon>Actinomycetota</taxon>
        <taxon>Actinomycetes</taxon>
        <taxon>Micrococcales</taxon>
        <taxon>Dermabacteraceae</taxon>
        <taxon>Brachybacterium</taxon>
    </lineage>
</organism>
<dbReference type="Proteomes" id="UP000612352">
    <property type="component" value="Unassembled WGS sequence"/>
</dbReference>